<dbReference type="CDD" id="cd03789">
    <property type="entry name" value="GT9_LPS_heptosyltransferase"/>
    <property type="match status" value="1"/>
</dbReference>
<dbReference type="STRING" id="1543381.LF63_0109760"/>
<dbReference type="EMBL" id="JACHET010000001">
    <property type="protein sequence ID" value="MBB6182923.1"/>
    <property type="molecule type" value="Genomic_DNA"/>
</dbReference>
<evidence type="ECO:0000313" key="7">
    <source>
        <dbReference type="Proteomes" id="UP000560000"/>
    </source>
</evidence>
<keyword evidence="1 5" id="KW-0328">Glycosyltransferase</keyword>
<dbReference type="HOGENOM" id="CLU_038371_2_0_6"/>
<dbReference type="EC" id="2.4.-.-" evidence="5"/>
<keyword evidence="6" id="KW-1185">Reference proteome</keyword>
<dbReference type="EMBL" id="JROI01000011">
    <property type="protein sequence ID" value="KGI77588.1"/>
    <property type="molecule type" value="Genomic_DNA"/>
</dbReference>
<dbReference type="Proteomes" id="UP000029708">
    <property type="component" value="Unassembled WGS sequence"/>
</dbReference>
<dbReference type="RefSeq" id="WP_043101405.1">
    <property type="nucleotide sequence ID" value="NZ_JACHET010000001.1"/>
</dbReference>
<reference evidence="5 7" key="2">
    <citation type="submission" date="2020-08" db="EMBL/GenBank/DDBJ databases">
        <title>Genomic Encyclopedia of Type Strains, Phase IV (KMG-IV): sequencing the most valuable type-strain genomes for metagenomic binning, comparative biology and taxonomic classification.</title>
        <authorList>
            <person name="Goeker M."/>
        </authorList>
    </citation>
    <scope>NUCLEOTIDE SEQUENCE [LARGE SCALE GENOMIC DNA]</scope>
    <source>
        <strain evidence="5 7">DSM 107085</strain>
    </source>
</reference>
<comment type="similarity">
    <text evidence="3">Belongs to the glycosyltransferase 9 family.</text>
</comment>
<accession>A0A099CUJ2</accession>
<evidence type="ECO:0000256" key="1">
    <source>
        <dbReference type="ARBA" id="ARBA00022676"/>
    </source>
</evidence>
<keyword evidence="2 4" id="KW-0808">Transferase</keyword>
<proteinExistence type="inferred from homology"/>
<dbReference type="SUPFAM" id="SSF53756">
    <property type="entry name" value="UDP-Glycosyltransferase/glycogen phosphorylase"/>
    <property type="match status" value="1"/>
</dbReference>
<dbReference type="FunFam" id="3.40.50.2000:FF:000023">
    <property type="entry name" value="ADP-heptose--LPS heptosyltransferase II"/>
    <property type="match status" value="1"/>
</dbReference>
<dbReference type="GO" id="GO:0009244">
    <property type="term" value="P:lipopolysaccharide core region biosynthetic process"/>
    <property type="evidence" value="ECO:0007669"/>
    <property type="project" value="TreeGrafter"/>
</dbReference>
<dbReference type="InterPro" id="IPR051199">
    <property type="entry name" value="LPS_LOS_Heptosyltrfase"/>
</dbReference>
<dbReference type="OrthoDB" id="9781892at2"/>
<name>A0A099CUJ2_9GAMM</name>
<dbReference type="GO" id="GO:0008713">
    <property type="term" value="F:ADP-heptose-lipopolysaccharide heptosyltransferase activity"/>
    <property type="evidence" value="ECO:0007669"/>
    <property type="project" value="TreeGrafter"/>
</dbReference>
<dbReference type="PANTHER" id="PTHR30160:SF21">
    <property type="entry name" value="LIPOPOLYSACCHARIDE CORE HEPTOSYLTRANSFERASE OPSX"/>
    <property type="match status" value="1"/>
</dbReference>
<dbReference type="PANTHER" id="PTHR30160">
    <property type="entry name" value="TETRAACYLDISACCHARIDE 4'-KINASE-RELATED"/>
    <property type="match status" value="1"/>
</dbReference>
<dbReference type="Pfam" id="PF01075">
    <property type="entry name" value="Glyco_transf_9"/>
    <property type="match status" value="1"/>
</dbReference>
<protein>
    <submittedName>
        <fullName evidence="4">ADP-heptose--LPS heptosyltransferase</fullName>
    </submittedName>
    <submittedName>
        <fullName evidence="5">Heptosyltransferase I</fullName>
        <ecNumber evidence="5">2.4.-.-</ecNumber>
    </submittedName>
</protein>
<dbReference type="AlphaFoldDB" id="A0A099CUJ2"/>
<evidence type="ECO:0000256" key="3">
    <source>
        <dbReference type="ARBA" id="ARBA00043995"/>
    </source>
</evidence>
<gene>
    <name evidence="5" type="ORF">HNQ86_000268</name>
    <name evidence="4" type="ORF">LF63_0109760</name>
</gene>
<comment type="caution">
    <text evidence="4">The sequence shown here is derived from an EMBL/GenBank/DDBJ whole genome shotgun (WGS) entry which is preliminary data.</text>
</comment>
<dbReference type="InterPro" id="IPR002201">
    <property type="entry name" value="Glyco_trans_9"/>
</dbReference>
<evidence type="ECO:0000313" key="6">
    <source>
        <dbReference type="Proteomes" id="UP000029708"/>
    </source>
</evidence>
<organism evidence="4 6">
    <name type="scientific">Oleiagrimonas soli</name>
    <dbReference type="NCBI Taxonomy" id="1543381"/>
    <lineage>
        <taxon>Bacteria</taxon>
        <taxon>Pseudomonadati</taxon>
        <taxon>Pseudomonadota</taxon>
        <taxon>Gammaproteobacteria</taxon>
        <taxon>Lysobacterales</taxon>
        <taxon>Rhodanobacteraceae</taxon>
        <taxon>Oleiagrimonas</taxon>
    </lineage>
</organism>
<dbReference type="GO" id="GO:0005829">
    <property type="term" value="C:cytosol"/>
    <property type="evidence" value="ECO:0007669"/>
    <property type="project" value="TreeGrafter"/>
</dbReference>
<dbReference type="Gene3D" id="3.40.50.2000">
    <property type="entry name" value="Glycogen Phosphorylase B"/>
    <property type="match status" value="2"/>
</dbReference>
<evidence type="ECO:0000256" key="2">
    <source>
        <dbReference type="ARBA" id="ARBA00022679"/>
    </source>
</evidence>
<evidence type="ECO:0000313" key="4">
    <source>
        <dbReference type="EMBL" id="KGI77588.1"/>
    </source>
</evidence>
<evidence type="ECO:0000313" key="5">
    <source>
        <dbReference type="EMBL" id="MBB6182923.1"/>
    </source>
</evidence>
<sequence>MTDRAALRHLCLLRTSAIGDVTHVVPLVHRLRAHFPEASLTWIVGKLEQRLVGDLPGVEFVVFDKARGWAGMRAVRKALAARRFDALLHMQVALRSNLLSTAVHADRRIGYDRERSRDLHGWFVHERIPARRGEHVLDAIGSFAEPLGVPRGPVHWDIPVPDEARDWAREQIPITAPTLVVSPSSSHALRNWRAERYAAVIDHAAARGLRVLLTGGPSASERAMADAILAAARTRPVDLTGRDTLKRALALFARADMVLTPDSGPMHMANAVGTPVIGLHAASNPARSGPYSDRRWCVDRYDDAARHFLHKPARDLRWGTKIERPGVMDLIGVSDVIERMEALMKHLGIGR</sequence>
<dbReference type="Proteomes" id="UP000560000">
    <property type="component" value="Unassembled WGS sequence"/>
</dbReference>
<reference evidence="4 6" key="1">
    <citation type="submission" date="2014-09" db="EMBL/GenBank/DDBJ databases">
        <title>Xanthomonadaceae 3.5X direct submission.</title>
        <authorList>
            <person name="Fang T."/>
            <person name="Wang H."/>
        </authorList>
    </citation>
    <scope>NUCLEOTIDE SEQUENCE [LARGE SCALE GENOMIC DNA]</scope>
    <source>
        <strain evidence="4 6">3.5X</strain>
    </source>
</reference>